<dbReference type="PANTHER" id="PTHR36435">
    <property type="entry name" value="SLR1288 PROTEIN"/>
    <property type="match status" value="1"/>
</dbReference>
<feature type="transmembrane region" description="Helical" evidence="1">
    <location>
        <begin position="162"/>
        <end position="179"/>
    </location>
</feature>
<evidence type="ECO:0000313" key="4">
    <source>
        <dbReference type="Proteomes" id="UP001501565"/>
    </source>
</evidence>
<dbReference type="EMBL" id="BAABBN010000004">
    <property type="protein sequence ID" value="GAA3920707.1"/>
    <property type="molecule type" value="Genomic_DNA"/>
</dbReference>
<keyword evidence="1" id="KW-1133">Transmembrane helix</keyword>
<name>A0ABP7MDS7_9GAMM</name>
<evidence type="ECO:0000256" key="1">
    <source>
        <dbReference type="SAM" id="Phobius"/>
    </source>
</evidence>
<dbReference type="Proteomes" id="UP001501565">
    <property type="component" value="Unassembled WGS sequence"/>
</dbReference>
<dbReference type="InterPro" id="IPR003675">
    <property type="entry name" value="Rce1/LyrA-like_dom"/>
</dbReference>
<feature type="domain" description="CAAX prenyl protease 2/Lysostaphin resistance protein A-like" evidence="2">
    <location>
        <begin position="128"/>
        <end position="213"/>
    </location>
</feature>
<feature type="transmembrane region" description="Helical" evidence="1">
    <location>
        <begin position="7"/>
        <end position="29"/>
    </location>
</feature>
<evidence type="ECO:0000259" key="2">
    <source>
        <dbReference type="Pfam" id="PF02517"/>
    </source>
</evidence>
<keyword evidence="4" id="KW-1185">Reference proteome</keyword>
<reference evidence="4" key="1">
    <citation type="journal article" date="2019" name="Int. J. Syst. Evol. Microbiol.">
        <title>The Global Catalogue of Microorganisms (GCM) 10K type strain sequencing project: providing services to taxonomists for standard genome sequencing and annotation.</title>
        <authorList>
            <consortium name="The Broad Institute Genomics Platform"/>
            <consortium name="The Broad Institute Genome Sequencing Center for Infectious Disease"/>
            <person name="Wu L."/>
            <person name="Ma J."/>
        </authorList>
    </citation>
    <scope>NUCLEOTIDE SEQUENCE [LARGE SCALE GENOMIC DNA]</scope>
    <source>
        <strain evidence="4">JCM 17551</strain>
    </source>
</reference>
<accession>A0ABP7MDS7</accession>
<dbReference type="Pfam" id="PF02517">
    <property type="entry name" value="Rce1-like"/>
    <property type="match status" value="1"/>
</dbReference>
<sequence>MKLKPINFVEALGATILLFAFEYIVAITIHDFGIGVGSGGAISNVVVFVSTGFLITILMSMTGINYAQVFHSSSNSVKSTIVVTLPLLMLIFIAATWWYSDLITVIVYFVPEDRDSLMVLSNMLRPDIFAVLSVCIIGPVLEEILFRGLILRSFLYHYAPKNAILLSSLLFSFVHLNWYQMPSAFFLGCFIGWLFYLTRSLWPCILAHVINNSLAFMSAYYWPKEDFNSLLMNLLTFALSVVGVLLISRLFSASSEHSEKDIT</sequence>
<feature type="transmembrane region" description="Helical" evidence="1">
    <location>
        <begin position="41"/>
        <end position="67"/>
    </location>
</feature>
<evidence type="ECO:0000313" key="3">
    <source>
        <dbReference type="EMBL" id="GAA3920707.1"/>
    </source>
</evidence>
<dbReference type="PANTHER" id="PTHR36435:SF1">
    <property type="entry name" value="CAAX AMINO TERMINAL PROTEASE FAMILY PROTEIN"/>
    <property type="match status" value="1"/>
</dbReference>
<keyword evidence="1" id="KW-0812">Transmembrane</keyword>
<feature type="transmembrane region" description="Helical" evidence="1">
    <location>
        <begin position="79"/>
        <end position="99"/>
    </location>
</feature>
<protein>
    <recommendedName>
        <fullName evidence="2">CAAX prenyl protease 2/Lysostaphin resistance protein A-like domain-containing protein</fullName>
    </recommendedName>
</protein>
<dbReference type="RefSeq" id="WP_344797177.1">
    <property type="nucleotide sequence ID" value="NZ_BAABBN010000004.1"/>
</dbReference>
<keyword evidence="1" id="KW-0472">Membrane</keyword>
<proteinExistence type="predicted"/>
<comment type="caution">
    <text evidence="3">The sequence shown here is derived from an EMBL/GenBank/DDBJ whole genome shotgun (WGS) entry which is preliminary data.</text>
</comment>
<feature type="transmembrane region" description="Helical" evidence="1">
    <location>
        <begin position="128"/>
        <end position="150"/>
    </location>
</feature>
<feature type="transmembrane region" description="Helical" evidence="1">
    <location>
        <begin position="230"/>
        <end position="251"/>
    </location>
</feature>
<organism evidence="3 4">
    <name type="scientific">Litoribacillus peritrichatus</name>
    <dbReference type="NCBI Taxonomy" id="718191"/>
    <lineage>
        <taxon>Bacteria</taxon>
        <taxon>Pseudomonadati</taxon>
        <taxon>Pseudomonadota</taxon>
        <taxon>Gammaproteobacteria</taxon>
        <taxon>Oceanospirillales</taxon>
        <taxon>Oceanospirillaceae</taxon>
        <taxon>Litoribacillus</taxon>
    </lineage>
</organism>
<dbReference type="InterPro" id="IPR052710">
    <property type="entry name" value="CAAX_protease"/>
</dbReference>
<gene>
    <name evidence="3" type="ORF">GCM10022277_15500</name>
</gene>